<feature type="domain" description="Peptidase C1A papain C-terminal" evidence="1">
    <location>
        <begin position="80"/>
        <end position="109"/>
    </location>
</feature>
<name>A0A933GMB8_UNCTE</name>
<dbReference type="InterPro" id="IPR038765">
    <property type="entry name" value="Papain-like_cys_pep_sf"/>
</dbReference>
<dbReference type="Proteomes" id="UP000772181">
    <property type="component" value="Unassembled WGS sequence"/>
</dbReference>
<dbReference type="GO" id="GO:0006508">
    <property type="term" value="P:proteolysis"/>
    <property type="evidence" value="ECO:0007669"/>
    <property type="project" value="InterPro"/>
</dbReference>
<protein>
    <recommendedName>
        <fullName evidence="1">Peptidase C1A papain C-terminal domain-containing protein</fullName>
    </recommendedName>
</protein>
<evidence type="ECO:0000313" key="3">
    <source>
        <dbReference type="Proteomes" id="UP000772181"/>
    </source>
</evidence>
<reference evidence="2" key="1">
    <citation type="submission" date="2020-07" db="EMBL/GenBank/DDBJ databases">
        <title>Huge and variable diversity of episymbiotic CPR bacteria and DPANN archaea in groundwater ecosystems.</title>
        <authorList>
            <person name="He C.Y."/>
            <person name="Keren R."/>
            <person name="Whittaker M."/>
            <person name="Farag I.F."/>
            <person name="Doudna J."/>
            <person name="Cate J.H.D."/>
            <person name="Banfield J.F."/>
        </authorList>
    </citation>
    <scope>NUCLEOTIDE SEQUENCE</scope>
    <source>
        <strain evidence="2">NC_groundwater_1482_Ag_S-0.65um_47_24</strain>
    </source>
</reference>
<evidence type="ECO:0000313" key="2">
    <source>
        <dbReference type="EMBL" id="MBI4596557.1"/>
    </source>
</evidence>
<dbReference type="EMBL" id="JACQWF010000407">
    <property type="protein sequence ID" value="MBI4596557.1"/>
    <property type="molecule type" value="Genomic_DNA"/>
</dbReference>
<accession>A0A933GMB8</accession>
<dbReference type="Pfam" id="PF00112">
    <property type="entry name" value="Peptidase_C1"/>
    <property type="match status" value="1"/>
</dbReference>
<gene>
    <name evidence="2" type="ORF">HY730_09330</name>
</gene>
<organism evidence="2 3">
    <name type="scientific">Tectimicrobiota bacterium</name>
    <dbReference type="NCBI Taxonomy" id="2528274"/>
    <lineage>
        <taxon>Bacteria</taxon>
        <taxon>Pseudomonadati</taxon>
        <taxon>Nitrospinota/Tectimicrobiota group</taxon>
        <taxon>Candidatus Tectimicrobiota</taxon>
    </lineage>
</organism>
<sequence>MKLAAWVAGLERRALTQYYIELNGNLVPIIKEKLSNDQAVVLSFPVPVFDSWYHDGYVESTGEINLPIAFELADPKYHLGNHAVCLVGYEDQGQTFSFKNSWGTGWGANNSNSPGYGQLPYNYLGIGNYYFEVYSLLP</sequence>
<dbReference type="GO" id="GO:0008234">
    <property type="term" value="F:cysteine-type peptidase activity"/>
    <property type="evidence" value="ECO:0007669"/>
    <property type="project" value="InterPro"/>
</dbReference>
<dbReference type="InterPro" id="IPR000668">
    <property type="entry name" value="Peptidase_C1A_C"/>
</dbReference>
<dbReference type="SUPFAM" id="SSF54001">
    <property type="entry name" value="Cysteine proteinases"/>
    <property type="match status" value="1"/>
</dbReference>
<comment type="caution">
    <text evidence="2">The sequence shown here is derived from an EMBL/GenBank/DDBJ whole genome shotgun (WGS) entry which is preliminary data.</text>
</comment>
<dbReference type="AlphaFoldDB" id="A0A933GMB8"/>
<dbReference type="Gene3D" id="3.90.70.10">
    <property type="entry name" value="Cysteine proteinases"/>
    <property type="match status" value="1"/>
</dbReference>
<proteinExistence type="predicted"/>
<evidence type="ECO:0000259" key="1">
    <source>
        <dbReference type="Pfam" id="PF00112"/>
    </source>
</evidence>